<dbReference type="PANTHER" id="PTHR43459">
    <property type="entry name" value="ENOYL-COA HYDRATASE"/>
    <property type="match status" value="1"/>
</dbReference>
<dbReference type="PROSITE" id="PS00166">
    <property type="entry name" value="ENOYL_COA_HYDRATASE"/>
    <property type="match status" value="1"/>
</dbReference>
<dbReference type="CDD" id="cd06558">
    <property type="entry name" value="crotonase-like"/>
    <property type="match status" value="1"/>
</dbReference>
<dbReference type="SUPFAM" id="SSF52096">
    <property type="entry name" value="ClpP/crotonase"/>
    <property type="match status" value="1"/>
</dbReference>
<dbReference type="Gene3D" id="1.10.12.10">
    <property type="entry name" value="Lyase 2-enoyl-coa Hydratase, Chain A, domain 2"/>
    <property type="match status" value="1"/>
</dbReference>
<evidence type="ECO:0000313" key="3">
    <source>
        <dbReference type="EMBL" id="TCL38864.1"/>
    </source>
</evidence>
<evidence type="ECO:0000256" key="1">
    <source>
        <dbReference type="ARBA" id="ARBA00005254"/>
    </source>
</evidence>
<dbReference type="EMBL" id="SLUI01000003">
    <property type="protein sequence ID" value="TCL38864.1"/>
    <property type="molecule type" value="Genomic_DNA"/>
</dbReference>
<dbReference type="InterPro" id="IPR001753">
    <property type="entry name" value="Enoyl-CoA_hydra/iso"/>
</dbReference>
<keyword evidence="3" id="KW-0413">Isomerase</keyword>
<gene>
    <name evidence="3" type="ORF">EV210_103348</name>
</gene>
<accession>A0A4R1Q1N0</accession>
<organism evidence="3 4">
    <name type="scientific">Anaerospora hongkongensis</name>
    <dbReference type="NCBI Taxonomy" id="244830"/>
    <lineage>
        <taxon>Bacteria</taxon>
        <taxon>Bacillati</taxon>
        <taxon>Bacillota</taxon>
        <taxon>Negativicutes</taxon>
        <taxon>Selenomonadales</taxon>
        <taxon>Sporomusaceae</taxon>
        <taxon>Anaerospora</taxon>
    </lineage>
</organism>
<dbReference type="Proteomes" id="UP000295063">
    <property type="component" value="Unassembled WGS sequence"/>
</dbReference>
<reference evidence="3 4" key="1">
    <citation type="submission" date="2019-03" db="EMBL/GenBank/DDBJ databases">
        <title>Genomic Encyclopedia of Type Strains, Phase IV (KMG-IV): sequencing the most valuable type-strain genomes for metagenomic binning, comparative biology and taxonomic classification.</title>
        <authorList>
            <person name="Goeker M."/>
        </authorList>
    </citation>
    <scope>NUCLEOTIDE SEQUENCE [LARGE SCALE GENOMIC DNA]</scope>
    <source>
        <strain evidence="3 4">DSM 15969</strain>
    </source>
</reference>
<sequence>MLGKSVLFEKKGKVATIALNRPDAMNSMNKDLVVELMAALTSAREDREIRAVVLTGKGKGFCAGGDLFYLRSLSDPIVARNFIKEAGDIISLIMDMEKPVIAMVNGIAAGAGFQLALACDIVFCAKSARFAQSFAKVGLVPDCGGFYLLPRVVGIHKAKELMFTADVIDAEAALSLGIVNKVVDDEALDDSVCKFAARLADGPPIAYDMIKSMVARSDKLDLESTLEYEADLQCICMQTADHKEGVEAFKAKRAPVFQGK</sequence>
<dbReference type="AlphaFoldDB" id="A0A4R1Q1N0"/>
<dbReference type="PANTHER" id="PTHR43459:SF1">
    <property type="entry name" value="EG:BACN32G11.4 PROTEIN"/>
    <property type="match status" value="1"/>
</dbReference>
<comment type="caution">
    <text evidence="3">The sequence shown here is derived from an EMBL/GenBank/DDBJ whole genome shotgun (WGS) entry which is preliminary data.</text>
</comment>
<protein>
    <submittedName>
        <fullName evidence="3">2-(1,2-epoxy-1,2-dihydrophenyl)acetyl-CoA isomerase</fullName>
    </submittedName>
</protein>
<keyword evidence="4" id="KW-1185">Reference proteome</keyword>
<dbReference type="RefSeq" id="WP_165898814.1">
    <property type="nucleotide sequence ID" value="NZ_SLUI01000003.1"/>
</dbReference>
<name>A0A4R1Q1N0_9FIRM</name>
<proteinExistence type="inferred from homology"/>
<dbReference type="Gene3D" id="3.90.226.10">
    <property type="entry name" value="2-enoyl-CoA Hydratase, Chain A, domain 1"/>
    <property type="match status" value="1"/>
</dbReference>
<evidence type="ECO:0000256" key="2">
    <source>
        <dbReference type="RuleBase" id="RU003707"/>
    </source>
</evidence>
<evidence type="ECO:0000313" key="4">
    <source>
        <dbReference type="Proteomes" id="UP000295063"/>
    </source>
</evidence>
<dbReference type="InterPro" id="IPR029045">
    <property type="entry name" value="ClpP/crotonase-like_dom_sf"/>
</dbReference>
<comment type="similarity">
    <text evidence="1 2">Belongs to the enoyl-CoA hydratase/isomerase family.</text>
</comment>
<dbReference type="GO" id="GO:0016853">
    <property type="term" value="F:isomerase activity"/>
    <property type="evidence" value="ECO:0007669"/>
    <property type="project" value="UniProtKB-KW"/>
</dbReference>
<dbReference type="Pfam" id="PF00378">
    <property type="entry name" value="ECH_1"/>
    <property type="match status" value="1"/>
</dbReference>
<dbReference type="InterPro" id="IPR014748">
    <property type="entry name" value="Enoyl-CoA_hydra_C"/>
</dbReference>
<dbReference type="InterPro" id="IPR018376">
    <property type="entry name" value="Enoyl-CoA_hyd/isom_CS"/>
</dbReference>